<comment type="caution">
    <text evidence="1">The sequence shown here is derived from an EMBL/GenBank/DDBJ whole genome shotgun (WGS) entry which is preliminary data.</text>
</comment>
<dbReference type="RefSeq" id="WP_377353479.1">
    <property type="nucleotide sequence ID" value="NZ_JBHTLQ010000018.1"/>
</dbReference>
<keyword evidence="2" id="KW-1185">Reference proteome</keyword>
<proteinExistence type="predicted"/>
<dbReference type="Proteomes" id="UP001597216">
    <property type="component" value="Unassembled WGS sequence"/>
</dbReference>
<sequence length="372" mass="39997">MSASSAAASAPPNSVARSLANLEAAASTCRVLNLAEVGREWGGAAVWREQPLFRAWALNNAVLVKHRPGGEAPVTTRVHLAGIGGVAGPVIVLGRSGWREDLAKGCAADEGPAFHADLTVLQALDELPAFDPFLVREQLSRLGLGVAPCYAPITANEVEAVRAFIIDEVARLVMLAIGARKVEQTAKLVGAIMSAQDDPRLEPLRLTFGLEPGAFREGVFAWKGFLYYKRLLTQLKSQTNIASAELGRLVLLDPCPPLIGKYVEAGQDRIRRSLSQDLAAAAQLLAVYDKAFSDLTEQGDPRTFREFLAAAPALFFRLGERMGALSHFATYWRRRYPIGIKVEATGAEACELLRDIDIGLGDWPEGEAAAAA</sequence>
<organism evidence="1 2">
    <name type="scientific">Phenylobacterium conjunctum</name>
    <dbReference type="NCBI Taxonomy" id="1298959"/>
    <lineage>
        <taxon>Bacteria</taxon>
        <taxon>Pseudomonadati</taxon>
        <taxon>Pseudomonadota</taxon>
        <taxon>Alphaproteobacteria</taxon>
        <taxon>Caulobacterales</taxon>
        <taxon>Caulobacteraceae</taxon>
        <taxon>Phenylobacterium</taxon>
    </lineage>
</organism>
<reference evidence="2" key="1">
    <citation type="journal article" date="2019" name="Int. J. Syst. Evol. Microbiol.">
        <title>The Global Catalogue of Microorganisms (GCM) 10K type strain sequencing project: providing services to taxonomists for standard genome sequencing and annotation.</title>
        <authorList>
            <consortium name="The Broad Institute Genomics Platform"/>
            <consortium name="The Broad Institute Genome Sequencing Center for Infectious Disease"/>
            <person name="Wu L."/>
            <person name="Ma J."/>
        </authorList>
    </citation>
    <scope>NUCLEOTIDE SEQUENCE [LARGE SCALE GENOMIC DNA]</scope>
    <source>
        <strain evidence="2">CCUG 55074</strain>
    </source>
</reference>
<protein>
    <submittedName>
        <fullName evidence="1">Uncharacterized protein</fullName>
    </submittedName>
</protein>
<gene>
    <name evidence="1" type="ORF">ACFQ27_09960</name>
</gene>
<accession>A0ABW3T1M5</accession>
<name>A0ABW3T1M5_9CAUL</name>
<evidence type="ECO:0000313" key="1">
    <source>
        <dbReference type="EMBL" id="MFD1190903.1"/>
    </source>
</evidence>
<dbReference type="EMBL" id="JBHTLQ010000018">
    <property type="protein sequence ID" value="MFD1190903.1"/>
    <property type="molecule type" value="Genomic_DNA"/>
</dbReference>
<evidence type="ECO:0000313" key="2">
    <source>
        <dbReference type="Proteomes" id="UP001597216"/>
    </source>
</evidence>